<sequence length="89" mass="9404">MAGALPFTLLGFFIYMFTWAIVPAFVLSITGVVLGAVALPVLRRNSQRGRGMALTAIIASSIFLVGGLARDILAFANDNGQLLHQLGLS</sequence>
<evidence type="ECO:0000256" key="1">
    <source>
        <dbReference type="SAM" id="Phobius"/>
    </source>
</evidence>
<name>A0A1X1UTI3_MYCGS</name>
<keyword evidence="1" id="KW-1133">Transmembrane helix</keyword>
<evidence type="ECO:0000313" key="4">
    <source>
        <dbReference type="Proteomes" id="UP000193738"/>
    </source>
</evidence>
<evidence type="ECO:0000313" key="3">
    <source>
        <dbReference type="EMBL" id="ORV60011.1"/>
    </source>
</evidence>
<dbReference type="Pfam" id="PF13828">
    <property type="entry name" value="DUF4190"/>
    <property type="match status" value="1"/>
</dbReference>
<comment type="caution">
    <text evidence="3">The sequence shown here is derived from an EMBL/GenBank/DDBJ whole genome shotgun (WGS) entry which is preliminary data.</text>
</comment>
<dbReference type="EMBL" id="LQOX01000149">
    <property type="protein sequence ID" value="ORV60011.1"/>
    <property type="molecule type" value="Genomic_DNA"/>
</dbReference>
<evidence type="ECO:0000259" key="2">
    <source>
        <dbReference type="Pfam" id="PF13828"/>
    </source>
</evidence>
<dbReference type="InterPro" id="IPR025241">
    <property type="entry name" value="DUF4190"/>
</dbReference>
<feature type="domain" description="DUF4190" evidence="2">
    <location>
        <begin position="19"/>
        <end position="66"/>
    </location>
</feature>
<organism evidence="3 4">
    <name type="scientific">Mycobacterium gastri</name>
    <dbReference type="NCBI Taxonomy" id="1777"/>
    <lineage>
        <taxon>Bacteria</taxon>
        <taxon>Bacillati</taxon>
        <taxon>Actinomycetota</taxon>
        <taxon>Actinomycetes</taxon>
        <taxon>Mycobacteriales</taxon>
        <taxon>Mycobacteriaceae</taxon>
        <taxon>Mycobacterium</taxon>
    </lineage>
</organism>
<reference evidence="3 4" key="1">
    <citation type="submission" date="2016-01" db="EMBL/GenBank/DDBJ databases">
        <title>The new phylogeny of the genus Mycobacterium.</title>
        <authorList>
            <person name="Tarcisio F."/>
            <person name="Conor M."/>
            <person name="Antonella G."/>
            <person name="Elisabetta G."/>
            <person name="Giulia F.S."/>
            <person name="Sara T."/>
            <person name="Anna F."/>
            <person name="Clotilde B."/>
            <person name="Roberto B."/>
            <person name="Veronica D.S."/>
            <person name="Fabio R."/>
            <person name="Monica P."/>
            <person name="Olivier J."/>
            <person name="Enrico T."/>
            <person name="Nicola S."/>
        </authorList>
    </citation>
    <scope>NUCLEOTIDE SEQUENCE [LARGE SCALE GENOMIC DNA]</scope>
    <source>
        <strain evidence="3 4">DSM 43505</strain>
    </source>
</reference>
<keyword evidence="1" id="KW-0472">Membrane</keyword>
<feature type="transmembrane region" description="Helical" evidence="1">
    <location>
        <begin position="51"/>
        <end position="69"/>
    </location>
</feature>
<keyword evidence="4" id="KW-1185">Reference proteome</keyword>
<gene>
    <name evidence="3" type="ORF">AWC07_19060</name>
</gene>
<protein>
    <recommendedName>
        <fullName evidence="2">DUF4190 domain-containing protein</fullName>
    </recommendedName>
</protein>
<proteinExistence type="predicted"/>
<feature type="transmembrane region" description="Helical" evidence="1">
    <location>
        <begin position="12"/>
        <end position="39"/>
    </location>
</feature>
<dbReference type="AlphaFoldDB" id="A0A1X1UTI3"/>
<accession>A0A1X1UTI3</accession>
<dbReference type="Proteomes" id="UP000193738">
    <property type="component" value="Unassembled WGS sequence"/>
</dbReference>
<keyword evidence="1" id="KW-0812">Transmembrane</keyword>